<feature type="region of interest" description="Disordered" evidence="1">
    <location>
        <begin position="421"/>
        <end position="448"/>
    </location>
</feature>
<feature type="region of interest" description="Disordered" evidence="1">
    <location>
        <begin position="491"/>
        <end position="531"/>
    </location>
</feature>
<gene>
    <name evidence="2" type="ORF">R3P38DRAFT_1473549</name>
</gene>
<dbReference type="EMBL" id="JAWWNJ010000006">
    <property type="protein sequence ID" value="KAK7053960.1"/>
    <property type="molecule type" value="Genomic_DNA"/>
</dbReference>
<feature type="compositionally biased region" description="Polar residues" evidence="1">
    <location>
        <begin position="491"/>
        <end position="500"/>
    </location>
</feature>
<feature type="compositionally biased region" description="Low complexity" evidence="1">
    <location>
        <begin position="265"/>
        <end position="288"/>
    </location>
</feature>
<sequence>MACLFLSYRFGRWRGWIEKRAAERYLSITPDERQRRRERGWGNEEMDALDPEPLTPTTPGLSIQTRHLRISTLSEPPPTARIEPPLPPLPPVSTVLRPTHLKMHHFGSRFLPHTTTPIRCLLPLQAGRLLLLGHDEGLSVMDMYPQEWNDSGGIDLKGPDEAAVHAIWQGEIVFQMSILELDQSSGVVLMLVGPEPESPLAKDSESRTVRMYNLASLTSLAKWAVANKGAHPLELSNFAAQQTPTKKHRPTSSFVARGLKSLIPPAASSSSASGSSSSSAMPESSSGGYQALLTPQSSISGGSPSRQPSAIARPPPRANSDESSWEMVDDLPLRWARDFVPLAAAGSRLVNASVLSFALWTREEGARMGSRGQYLAVATKNNILLYETPQNERAFRFVKEFYTPLQPRAMCFFQQTVHDRARSSSDSHSRHRRSGSHTIPSPRASSITAGSNTINYGTQLAIFVIFEKKAGWIRLADSAVGEMELFENGTEAASPTSLSAHSPHHGHGRTASASPSSLRTRHGKHASTATNVSVIDVHPSGGKWLLPTRCELPTRSVYILTRGTTSHVVPCPLPSNAGPVLAVLAWRSPPAHVAPRLGADAGVLQLTALGEGSVEVVEVPLAALGGAKNGQLSPGKHGNGNGLGQGHALAHGHGNGNGKGKARMDDGLAALVQGPVRAEEDAGGETGFLCVGGHWDDPHQGALSLQRTASNMSGRSMDSVDSDELVARIRREQGIYGWCRKGVTDWRVFWLGGSFDSDDEEDEGE</sequence>
<dbReference type="AlphaFoldDB" id="A0AAW0DSL7"/>
<name>A0AAW0DSL7_9AGAR</name>
<evidence type="ECO:0000313" key="2">
    <source>
        <dbReference type="EMBL" id="KAK7053960.1"/>
    </source>
</evidence>
<feature type="region of interest" description="Disordered" evidence="1">
    <location>
        <begin position="265"/>
        <end position="324"/>
    </location>
</feature>
<feature type="region of interest" description="Disordered" evidence="1">
    <location>
        <begin position="634"/>
        <end position="662"/>
    </location>
</feature>
<feature type="compositionally biased region" description="Basic and acidic residues" evidence="1">
    <location>
        <begin position="32"/>
        <end position="42"/>
    </location>
</feature>
<feature type="compositionally biased region" description="Polar residues" evidence="1">
    <location>
        <begin position="293"/>
        <end position="308"/>
    </location>
</feature>
<reference evidence="2 3" key="1">
    <citation type="journal article" date="2024" name="J Genomics">
        <title>Draft genome sequencing and assembly of Favolaschia claudopus CIRM-BRFM 2984 isolated from oak limbs.</title>
        <authorList>
            <person name="Navarro D."/>
            <person name="Drula E."/>
            <person name="Chaduli D."/>
            <person name="Cazenave R."/>
            <person name="Ahrendt S."/>
            <person name="Wang J."/>
            <person name="Lipzen A."/>
            <person name="Daum C."/>
            <person name="Barry K."/>
            <person name="Grigoriev I.V."/>
            <person name="Favel A."/>
            <person name="Rosso M.N."/>
            <person name="Martin F."/>
        </authorList>
    </citation>
    <scope>NUCLEOTIDE SEQUENCE [LARGE SCALE GENOMIC DNA]</scope>
    <source>
        <strain evidence="2 3">CIRM-BRFM 2984</strain>
    </source>
</reference>
<protein>
    <recommendedName>
        <fullName evidence="4">CNH domain-containing protein</fullName>
    </recommendedName>
</protein>
<evidence type="ECO:0008006" key="4">
    <source>
        <dbReference type="Google" id="ProtNLM"/>
    </source>
</evidence>
<proteinExistence type="predicted"/>
<accession>A0AAW0DSL7</accession>
<evidence type="ECO:0000256" key="1">
    <source>
        <dbReference type="SAM" id="MobiDB-lite"/>
    </source>
</evidence>
<feature type="region of interest" description="Disordered" evidence="1">
    <location>
        <begin position="32"/>
        <end position="62"/>
    </location>
</feature>
<comment type="caution">
    <text evidence="2">The sequence shown here is derived from an EMBL/GenBank/DDBJ whole genome shotgun (WGS) entry which is preliminary data.</text>
</comment>
<organism evidence="2 3">
    <name type="scientific">Favolaschia claudopus</name>
    <dbReference type="NCBI Taxonomy" id="2862362"/>
    <lineage>
        <taxon>Eukaryota</taxon>
        <taxon>Fungi</taxon>
        <taxon>Dikarya</taxon>
        <taxon>Basidiomycota</taxon>
        <taxon>Agaricomycotina</taxon>
        <taxon>Agaricomycetes</taxon>
        <taxon>Agaricomycetidae</taxon>
        <taxon>Agaricales</taxon>
        <taxon>Marasmiineae</taxon>
        <taxon>Mycenaceae</taxon>
        <taxon>Favolaschia</taxon>
    </lineage>
</organism>
<evidence type="ECO:0000313" key="3">
    <source>
        <dbReference type="Proteomes" id="UP001362999"/>
    </source>
</evidence>
<keyword evidence="3" id="KW-1185">Reference proteome</keyword>
<dbReference type="Proteomes" id="UP001362999">
    <property type="component" value="Unassembled WGS sequence"/>
</dbReference>